<comment type="catalytic activity">
    <reaction evidence="6">
        <text>(3S)-3-hydroxy-3-methylglutaryl-CoA = acetoacetate + acetyl-CoA</text>
        <dbReference type="Rhea" id="RHEA:24404"/>
        <dbReference type="ChEBI" id="CHEBI:13705"/>
        <dbReference type="ChEBI" id="CHEBI:43074"/>
        <dbReference type="ChEBI" id="CHEBI:57288"/>
        <dbReference type="EC" id="4.1.3.4"/>
    </reaction>
</comment>
<dbReference type="OrthoDB" id="18740at2759"/>
<dbReference type="InterPro" id="IPR043594">
    <property type="entry name" value="HMGL"/>
</dbReference>
<evidence type="ECO:0000256" key="6">
    <source>
        <dbReference type="ARBA" id="ARBA00049877"/>
    </source>
</evidence>
<evidence type="ECO:0000256" key="3">
    <source>
        <dbReference type="ARBA" id="ARBA00012910"/>
    </source>
</evidence>
<keyword evidence="5 8" id="KW-0456">Lyase</keyword>
<dbReference type="EMBL" id="RJVU01046259">
    <property type="protein sequence ID" value="ROL44264.1"/>
    <property type="molecule type" value="Genomic_DNA"/>
</dbReference>
<dbReference type="PANTHER" id="PTHR42738">
    <property type="entry name" value="HYDROXYMETHYLGLUTARYL-COA LYASE"/>
    <property type="match status" value="1"/>
</dbReference>
<dbReference type="UniPathway" id="UPA00896">
    <property type="reaction ID" value="UER00863"/>
</dbReference>
<dbReference type="Gene3D" id="3.20.20.70">
    <property type="entry name" value="Aldolase class I"/>
    <property type="match status" value="1"/>
</dbReference>
<dbReference type="PROSITE" id="PS01062">
    <property type="entry name" value="HMG_COA_LYASE"/>
    <property type="match status" value="1"/>
</dbReference>
<keyword evidence="9" id="KW-1185">Reference proteome</keyword>
<organism evidence="8 9">
    <name type="scientific">Anabarilius grahami</name>
    <name type="common">Kanglang fish</name>
    <name type="synonym">Barilius grahami</name>
    <dbReference type="NCBI Taxonomy" id="495550"/>
    <lineage>
        <taxon>Eukaryota</taxon>
        <taxon>Metazoa</taxon>
        <taxon>Chordata</taxon>
        <taxon>Craniata</taxon>
        <taxon>Vertebrata</taxon>
        <taxon>Euteleostomi</taxon>
        <taxon>Actinopterygii</taxon>
        <taxon>Neopterygii</taxon>
        <taxon>Teleostei</taxon>
        <taxon>Ostariophysi</taxon>
        <taxon>Cypriniformes</taxon>
        <taxon>Xenocyprididae</taxon>
        <taxon>Xenocypridinae</taxon>
        <taxon>Xenocypridinae incertae sedis</taxon>
        <taxon>Anabarilius</taxon>
    </lineage>
</organism>
<dbReference type="SUPFAM" id="SSF51569">
    <property type="entry name" value="Aldolase"/>
    <property type="match status" value="1"/>
</dbReference>
<keyword evidence="4" id="KW-0479">Metal-binding</keyword>
<dbReference type="InterPro" id="IPR013785">
    <property type="entry name" value="Aldolase_TIM"/>
</dbReference>
<evidence type="ECO:0000256" key="4">
    <source>
        <dbReference type="ARBA" id="ARBA00022723"/>
    </source>
</evidence>
<protein>
    <recommendedName>
        <fullName evidence="3">hydroxymethylglutaryl-CoA lyase</fullName>
        <ecNumber evidence="3">4.1.3.4</ecNumber>
    </recommendedName>
</protein>
<dbReference type="Pfam" id="PF00682">
    <property type="entry name" value="HMGL-like"/>
    <property type="match status" value="1"/>
</dbReference>
<gene>
    <name evidence="8" type="ORF">DPX16_8686</name>
</gene>
<comment type="pathway">
    <text evidence="1">Metabolic intermediate metabolism; (S)-3-hydroxy-3-methylglutaryl-CoA degradation; acetoacetate from (S)-3-hydroxy-3-methylglutaryl-CoA: step 1/1.</text>
</comment>
<dbReference type="GO" id="GO:0046872">
    <property type="term" value="F:metal ion binding"/>
    <property type="evidence" value="ECO:0007669"/>
    <property type="project" value="UniProtKB-KW"/>
</dbReference>
<comment type="caution">
    <text evidence="8">The sequence shown here is derived from an EMBL/GenBank/DDBJ whole genome shotgun (WGS) entry which is preliminary data.</text>
</comment>
<sequence>MRFILVLRSTFELQQDPMRFILVLRSTFELQQDPVRFILVLRSTFELQQDPMRFILVLRSTFELQQEPMRFILVLRSTFEPQQDPMSFILVLRSTFELQRDPMSFILVLRSTFELQQEPMRFILVLRSTFELQQDPMSYILGYNCVGRSSRCNIKLSNSDNNERRQKRAQIPEDHSEICYQGKAVSWFHRDSFISLLHGSSVSNRKAVSTLGFPQTLPIHTCKNAPTEVAIVRAWLPPKFLVFFSIRAFLPRLQLRHNLTQMGVSVVDSSVAGLGGCPYAKGASGNVSTEDVLYMLHGLGIETGVDLLKVMEAGEFICRALNRTTNSKVSQAAKNL</sequence>
<dbReference type="Proteomes" id="UP000281406">
    <property type="component" value="Unassembled WGS sequence"/>
</dbReference>
<accession>A0A3N0YDT4</accession>
<dbReference type="InterPro" id="IPR000138">
    <property type="entry name" value="HMG_CoA_lyase_AS"/>
</dbReference>
<dbReference type="GO" id="GO:0006552">
    <property type="term" value="P:L-leucine catabolic process"/>
    <property type="evidence" value="ECO:0007669"/>
    <property type="project" value="TreeGrafter"/>
</dbReference>
<evidence type="ECO:0000313" key="8">
    <source>
        <dbReference type="EMBL" id="ROL44264.1"/>
    </source>
</evidence>
<dbReference type="PANTHER" id="PTHR42738:SF16">
    <property type="entry name" value="3-HYDROXY-3-METHYLGLUTARYL-COA LYASE, CYTOPLASMIC"/>
    <property type="match status" value="1"/>
</dbReference>
<name>A0A3N0YDT4_ANAGA</name>
<dbReference type="EC" id="4.1.3.4" evidence="3"/>
<evidence type="ECO:0000313" key="9">
    <source>
        <dbReference type="Proteomes" id="UP000281406"/>
    </source>
</evidence>
<evidence type="ECO:0000256" key="2">
    <source>
        <dbReference type="ARBA" id="ARBA00009405"/>
    </source>
</evidence>
<proteinExistence type="inferred from homology"/>
<dbReference type="GO" id="GO:0046951">
    <property type="term" value="P:ketone body biosynthetic process"/>
    <property type="evidence" value="ECO:0007669"/>
    <property type="project" value="TreeGrafter"/>
</dbReference>
<evidence type="ECO:0000256" key="1">
    <source>
        <dbReference type="ARBA" id="ARBA00005143"/>
    </source>
</evidence>
<dbReference type="GO" id="GO:0004419">
    <property type="term" value="F:hydroxymethylglutaryl-CoA lyase activity"/>
    <property type="evidence" value="ECO:0007669"/>
    <property type="project" value="UniProtKB-EC"/>
</dbReference>
<dbReference type="InterPro" id="IPR000891">
    <property type="entry name" value="PYR_CT"/>
</dbReference>
<reference evidence="8 9" key="1">
    <citation type="submission" date="2018-10" db="EMBL/GenBank/DDBJ databases">
        <title>Genome assembly for a Yunnan-Guizhou Plateau 3E fish, Anabarilius grahami (Regan), and its evolutionary and genetic applications.</title>
        <authorList>
            <person name="Jiang W."/>
        </authorList>
    </citation>
    <scope>NUCLEOTIDE SEQUENCE [LARGE SCALE GENOMIC DNA]</scope>
    <source>
        <strain evidence="8">AG-KIZ</strain>
        <tissue evidence="8">Muscle</tissue>
    </source>
</reference>
<comment type="similarity">
    <text evidence="2">Belongs to the HMG-CoA lyase family.</text>
</comment>
<feature type="domain" description="Pyruvate carboxyltransferase" evidence="7">
    <location>
        <begin position="261"/>
        <end position="317"/>
    </location>
</feature>
<evidence type="ECO:0000256" key="5">
    <source>
        <dbReference type="ARBA" id="ARBA00023239"/>
    </source>
</evidence>
<evidence type="ECO:0000259" key="7">
    <source>
        <dbReference type="Pfam" id="PF00682"/>
    </source>
</evidence>
<dbReference type="AlphaFoldDB" id="A0A3N0YDT4"/>